<comment type="caution">
    <text evidence="10">The sequence shown here is derived from an EMBL/GenBank/DDBJ whole genome shotgun (WGS) entry which is preliminary data.</text>
</comment>
<dbReference type="InterPro" id="IPR006103">
    <property type="entry name" value="Glyco_hydro_2_cat"/>
</dbReference>
<gene>
    <name evidence="10" type="ORF">GNP94_17020</name>
</gene>
<organism evidence="10 11">
    <name type="scientific">Paenibacillus campinasensis</name>
    <dbReference type="NCBI Taxonomy" id="66347"/>
    <lineage>
        <taxon>Bacteria</taxon>
        <taxon>Bacillati</taxon>
        <taxon>Bacillota</taxon>
        <taxon>Bacilli</taxon>
        <taxon>Bacillales</taxon>
        <taxon>Paenibacillaceae</taxon>
        <taxon>Paenibacillus</taxon>
    </lineage>
</organism>
<dbReference type="Pfam" id="PF02929">
    <property type="entry name" value="Bgal_small_N"/>
    <property type="match status" value="1"/>
</dbReference>
<evidence type="ECO:0000313" key="10">
    <source>
        <dbReference type="EMBL" id="MUG67694.1"/>
    </source>
</evidence>
<dbReference type="InterPro" id="IPR006102">
    <property type="entry name" value="Ig-like_GH2"/>
</dbReference>
<evidence type="ECO:0000256" key="2">
    <source>
        <dbReference type="ARBA" id="ARBA00007401"/>
    </source>
</evidence>
<evidence type="ECO:0000256" key="7">
    <source>
        <dbReference type="ARBA" id="ARBA00032230"/>
    </source>
</evidence>
<evidence type="ECO:0000313" key="11">
    <source>
        <dbReference type="Proteomes" id="UP000435177"/>
    </source>
</evidence>
<dbReference type="Pfam" id="PF16353">
    <property type="entry name" value="LacZ_4"/>
    <property type="match status" value="1"/>
</dbReference>
<dbReference type="EMBL" id="WOAA01000016">
    <property type="protein sequence ID" value="MUG67694.1"/>
    <property type="molecule type" value="Genomic_DNA"/>
</dbReference>
<dbReference type="PROSITE" id="PS00719">
    <property type="entry name" value="GLYCOSYL_HYDROL_F2_1"/>
    <property type="match status" value="1"/>
</dbReference>
<comment type="similarity">
    <text evidence="2 8">Belongs to the glycosyl hydrolase 2 family.</text>
</comment>
<feature type="domain" description="Beta galactosidase small chain/" evidence="9">
    <location>
        <begin position="769"/>
        <end position="1039"/>
    </location>
</feature>
<keyword evidence="11" id="KW-1185">Reference proteome</keyword>
<dbReference type="Gene3D" id="2.60.120.260">
    <property type="entry name" value="Galactose-binding domain-like"/>
    <property type="match status" value="1"/>
</dbReference>
<dbReference type="EC" id="3.2.1.23" evidence="3 8"/>
<keyword evidence="6 8" id="KW-0326">Glycosidase</keyword>
<dbReference type="PANTHER" id="PTHR46323">
    <property type="entry name" value="BETA-GALACTOSIDASE"/>
    <property type="match status" value="1"/>
</dbReference>
<dbReference type="SUPFAM" id="SSF51445">
    <property type="entry name" value="(Trans)glycosidases"/>
    <property type="match status" value="1"/>
</dbReference>
<dbReference type="InterPro" id="IPR013783">
    <property type="entry name" value="Ig-like_fold"/>
</dbReference>
<keyword evidence="5 8" id="KW-0378">Hydrolase</keyword>
<dbReference type="PRINTS" id="PR00132">
    <property type="entry name" value="GLHYDRLASE2"/>
</dbReference>
<protein>
    <recommendedName>
        <fullName evidence="4 8">Beta-galactosidase</fullName>
        <ecNumber evidence="3 8">3.2.1.23</ecNumber>
    </recommendedName>
    <alternativeName>
        <fullName evidence="7 8">Lactase</fullName>
    </alternativeName>
</protein>
<dbReference type="InterPro" id="IPR023232">
    <property type="entry name" value="Glyco_hydro_2_AS"/>
</dbReference>
<name>A0ABW9T3J5_9BACL</name>
<dbReference type="SUPFAM" id="SSF49303">
    <property type="entry name" value="beta-Galactosidase/glucuronidase domain"/>
    <property type="match status" value="2"/>
</dbReference>
<evidence type="ECO:0000259" key="9">
    <source>
        <dbReference type="SMART" id="SM01038"/>
    </source>
</evidence>
<dbReference type="InterPro" id="IPR032312">
    <property type="entry name" value="LacZ_4"/>
</dbReference>
<evidence type="ECO:0000256" key="6">
    <source>
        <dbReference type="ARBA" id="ARBA00023295"/>
    </source>
</evidence>
<dbReference type="InterPro" id="IPR008979">
    <property type="entry name" value="Galactose-bd-like_sf"/>
</dbReference>
<dbReference type="InterPro" id="IPR004199">
    <property type="entry name" value="B-gal_small/dom_5"/>
</dbReference>
<dbReference type="Pfam" id="PF02836">
    <property type="entry name" value="Glyco_hydro_2_C"/>
    <property type="match status" value="1"/>
</dbReference>
<accession>A0ABW9T3J5</accession>
<dbReference type="Gene3D" id="2.70.98.10">
    <property type="match status" value="1"/>
</dbReference>
<dbReference type="PANTHER" id="PTHR46323:SF2">
    <property type="entry name" value="BETA-GALACTOSIDASE"/>
    <property type="match status" value="1"/>
</dbReference>
<dbReference type="RefSeq" id="WP_330164021.1">
    <property type="nucleotide sequence ID" value="NZ_WOAA01000016.1"/>
</dbReference>
<reference evidence="10 11" key="1">
    <citation type="submission" date="2019-11" db="EMBL/GenBank/DDBJ databases">
        <title>Draft genome sequences of five Paenibacillus species of dairy origin.</title>
        <authorList>
            <person name="Olajide A.M."/>
            <person name="Chen S."/>
            <person name="Lapointe G."/>
        </authorList>
    </citation>
    <scope>NUCLEOTIDE SEQUENCE [LARGE SCALE GENOMIC DNA]</scope>
    <source>
        <strain evidence="10 11">3CS1</strain>
    </source>
</reference>
<dbReference type="SMART" id="SM01038">
    <property type="entry name" value="Bgal_small_N"/>
    <property type="match status" value="1"/>
</dbReference>
<dbReference type="InterPro" id="IPR006104">
    <property type="entry name" value="Glyco_hydro_2_N"/>
</dbReference>
<dbReference type="InterPro" id="IPR006101">
    <property type="entry name" value="Glyco_hydro_2"/>
</dbReference>
<evidence type="ECO:0000256" key="4">
    <source>
        <dbReference type="ARBA" id="ARBA00013303"/>
    </source>
</evidence>
<evidence type="ECO:0000256" key="1">
    <source>
        <dbReference type="ARBA" id="ARBA00001412"/>
    </source>
</evidence>
<dbReference type="InterPro" id="IPR023230">
    <property type="entry name" value="Glyco_hydro_2_CS"/>
</dbReference>
<dbReference type="InterPro" id="IPR014718">
    <property type="entry name" value="GH-type_carb-bd"/>
</dbReference>
<evidence type="ECO:0000256" key="8">
    <source>
        <dbReference type="RuleBase" id="RU361154"/>
    </source>
</evidence>
<dbReference type="Gene3D" id="3.20.20.80">
    <property type="entry name" value="Glycosidases"/>
    <property type="match status" value="1"/>
</dbReference>
<proteinExistence type="inferred from homology"/>
<dbReference type="PROSITE" id="PS00608">
    <property type="entry name" value="GLYCOSYL_HYDROL_F2_2"/>
    <property type="match status" value="1"/>
</dbReference>
<dbReference type="Pfam" id="PF02837">
    <property type="entry name" value="Glyco_hydro_2_N"/>
    <property type="match status" value="1"/>
</dbReference>
<comment type="catalytic activity">
    <reaction evidence="1 8">
        <text>Hydrolysis of terminal non-reducing beta-D-galactose residues in beta-D-galactosides.</text>
        <dbReference type="EC" id="3.2.1.23"/>
    </reaction>
</comment>
<dbReference type="SUPFAM" id="SSF74650">
    <property type="entry name" value="Galactose mutarotase-like"/>
    <property type="match status" value="1"/>
</dbReference>
<sequence length="1043" mass="118928">MTDLGKTKWKYSPPANGYPEWNNNPEIFQLNRMDAHATFISYDSVEEALEGRVEDSRSYMSLNGVWKFAWAENPEKRIKHFYARDYDASNWHEIAVPGHWQLQGYDYPQYTNVRYPWIEQEDLQPPYAPTKYNPVGSYIRSFAVPDSWSDQPVYISFQGVESAFYVWLNGELVGYSEDSFTPAEFDLTPYLVKGENKLAVEVYRWSDASWLEDQDFWRLSGIFRDVYLYTAPDAHIYDFKALPELDDNYKHGSLSVTIRIHNYSEQDQGAIAVDMQLYDEHRQQVWSRAPLEQVKFGSDPVKMITLSGLVDSPRQWSAEDPNLYTLVVGLSNEQNKTVQYVSCKVGFRRFEIQDGLMKINGKAIEFKGVNRHEFSPVKGRAIGIDEMLKDIQLMKAHNINAVRTSHYPNHPKWYELCDEYGLYVIDEVNLETHGTWRYGQKEEEGAIPGSKPEWLDNVLDRSKSMYERDKNHPSIVIWSLGNESFGGDNFLHMHRYFKDTDPSRIVHYEGVFHYRPSEAASDIESQMYTRIDDIERYVRNDPQKPFILCEYSHAMGNSCGGLSAYWELFDRYPVLQGGFIWDWIDQAILTRNEEGEAYLAYGGDFGESPHDGTFCGNGLIFADRTVSPKIAEVKKCYQSVRFDGSELPEGRLIMTNKYLFTDLAAFDFVWNVMANGEQVKAGRGSVQAAPGETVKVDVSNLLEIAAAGAAGVEYIATFGLVLKDSTSWADKGHEIAFGQFVLPVVQQPEVNVISHGQPVQVERQENRLTVAGQAFTVVFDFRSGELISYTSAGSELIAEPLRPNFWRALVDNDRGNHLEQRSGIWRTASLERRLLEFSYREAPAAVEVTVRYALPTEPESISTLQYIVQGDGSMDVQMRLTPGEGLPEIPEVGLMFAMEHAFDHIEWYGKGPFENYSDRNSGAKIGRYAGLVKDQWVPYLRPQECGNKTEVRWAQVKSRSGAGFAIEGRSKFEFSAQPYTPLEIEASDHAYKLPASDKTVIRVMAKQMGVGGDDSWGAKPHPEHILYANREYMLAFTLRPVGQ</sequence>
<dbReference type="InterPro" id="IPR036156">
    <property type="entry name" value="Beta-gal/glucu_dom_sf"/>
</dbReference>
<dbReference type="Pfam" id="PF00703">
    <property type="entry name" value="Glyco_hydro_2"/>
    <property type="match status" value="1"/>
</dbReference>
<dbReference type="InterPro" id="IPR011013">
    <property type="entry name" value="Gal_mutarotase_sf_dom"/>
</dbReference>
<evidence type="ECO:0000256" key="5">
    <source>
        <dbReference type="ARBA" id="ARBA00022801"/>
    </source>
</evidence>
<dbReference type="InterPro" id="IPR017853">
    <property type="entry name" value="GH"/>
</dbReference>
<dbReference type="Gene3D" id="2.60.40.10">
    <property type="entry name" value="Immunoglobulins"/>
    <property type="match status" value="2"/>
</dbReference>
<dbReference type="InterPro" id="IPR050347">
    <property type="entry name" value="Bact_Beta-galactosidase"/>
</dbReference>
<dbReference type="SUPFAM" id="SSF49785">
    <property type="entry name" value="Galactose-binding domain-like"/>
    <property type="match status" value="1"/>
</dbReference>
<evidence type="ECO:0000256" key="3">
    <source>
        <dbReference type="ARBA" id="ARBA00012756"/>
    </source>
</evidence>
<dbReference type="Proteomes" id="UP000435177">
    <property type="component" value="Unassembled WGS sequence"/>
</dbReference>